<proteinExistence type="predicted"/>
<dbReference type="RefSeq" id="XP_014675865.1">
    <property type="nucleotide sequence ID" value="XM_014820379.1"/>
</dbReference>
<sequence>MGDARPFDGRPLLELQIGQGNLEVVPSFCYLGDTLSAGGGCQLATIIRAKTAWGKFRKLLPVLTSRHLSLRTRGHVYGTCVRSAMLHGSKTWAVKSVDLQRLRGNDRAMIRWICNVTIGDLAPSNELLGRLGILDLDVVLRERRLRWYGHVQCSTGAIKIVGEVRVVGVRRRGRPKMSWKEVVTKDREQWNLSAVDPLDRVTWRASVRAAQTGPSQIPGVGFY</sequence>
<protein>
    <submittedName>
        <fullName evidence="2">Uncharacterized protein LOC106815854</fullName>
    </submittedName>
</protein>
<dbReference type="Proteomes" id="UP000695022">
    <property type="component" value="Unplaced"/>
</dbReference>
<name>A0ABM1EUJ4_PRICU</name>
<evidence type="ECO:0000313" key="1">
    <source>
        <dbReference type="Proteomes" id="UP000695022"/>
    </source>
</evidence>
<evidence type="ECO:0000313" key="2">
    <source>
        <dbReference type="RefSeq" id="XP_014675865.1"/>
    </source>
</evidence>
<gene>
    <name evidence="2" type="primary">LOC106815854</name>
</gene>
<keyword evidence="1" id="KW-1185">Reference proteome</keyword>
<accession>A0ABM1EUJ4</accession>
<reference evidence="2" key="1">
    <citation type="submission" date="2025-08" db="UniProtKB">
        <authorList>
            <consortium name="RefSeq"/>
        </authorList>
    </citation>
    <scope>IDENTIFICATION</scope>
</reference>
<organism evidence="1 2">
    <name type="scientific">Priapulus caudatus</name>
    <name type="common">Priapulid worm</name>
    <dbReference type="NCBI Taxonomy" id="37621"/>
    <lineage>
        <taxon>Eukaryota</taxon>
        <taxon>Metazoa</taxon>
        <taxon>Ecdysozoa</taxon>
        <taxon>Scalidophora</taxon>
        <taxon>Priapulida</taxon>
        <taxon>Priapulimorpha</taxon>
        <taxon>Priapulimorphida</taxon>
        <taxon>Priapulidae</taxon>
        <taxon>Priapulus</taxon>
    </lineage>
</organism>
<dbReference type="PANTHER" id="PTHR46238:SF8">
    <property type="entry name" value="ENDONUCLEASE_EXONUCLEASE_PHOSPHATASE DOMAIN-CONTAINING PROTEIN"/>
    <property type="match status" value="1"/>
</dbReference>
<dbReference type="GeneID" id="106815854"/>
<dbReference type="PANTHER" id="PTHR46238">
    <property type="entry name" value="REVERSE TRANSCRIPTASE DOMAIN-CONTAINING PROTEIN"/>
    <property type="match status" value="1"/>
</dbReference>